<evidence type="ECO:0000256" key="5">
    <source>
        <dbReference type="ARBA" id="ARBA00012951"/>
    </source>
</evidence>
<evidence type="ECO:0000313" key="23">
    <source>
        <dbReference type="EMBL" id="MBN9412497.1"/>
    </source>
</evidence>
<keyword evidence="18" id="KW-1015">Disulfide bond</keyword>
<comment type="miscellaneous">
    <text evidence="20">The Rieske protein is a high potential 2Fe-2S protein.</text>
</comment>
<keyword evidence="10" id="KW-0001">2Fe-2S</keyword>
<evidence type="ECO:0000256" key="19">
    <source>
        <dbReference type="ARBA" id="ARBA00029351"/>
    </source>
</evidence>
<comment type="catalytic activity">
    <reaction evidence="19 20">
        <text>a quinol + 2 Fe(III)-[cytochrome c](out) = a quinone + 2 Fe(II)-[cytochrome c](out) + 2 H(+)(out)</text>
        <dbReference type="Rhea" id="RHEA:11484"/>
        <dbReference type="Rhea" id="RHEA-COMP:10350"/>
        <dbReference type="Rhea" id="RHEA-COMP:14399"/>
        <dbReference type="ChEBI" id="CHEBI:15378"/>
        <dbReference type="ChEBI" id="CHEBI:24646"/>
        <dbReference type="ChEBI" id="CHEBI:29033"/>
        <dbReference type="ChEBI" id="CHEBI:29034"/>
        <dbReference type="ChEBI" id="CHEBI:132124"/>
        <dbReference type="EC" id="7.1.1.8"/>
    </reaction>
</comment>
<comment type="subcellular location">
    <subcellularLocation>
        <location evidence="2">Cell membrane</location>
        <topology evidence="2">Single-pass membrane protein</topology>
    </subcellularLocation>
</comment>
<keyword evidence="11" id="KW-0479">Metal-binding</keyword>
<keyword evidence="17 20" id="KW-0472">Membrane</keyword>
<dbReference type="InterPro" id="IPR006317">
    <property type="entry name" value="Ubiquinol_cyt_c_Rdtase_Fe-S-su"/>
</dbReference>
<keyword evidence="9 20" id="KW-0812">Transmembrane</keyword>
<dbReference type="InterPro" id="IPR036922">
    <property type="entry name" value="Rieske_2Fe-2S_sf"/>
</dbReference>
<evidence type="ECO:0000256" key="14">
    <source>
        <dbReference type="ARBA" id="ARBA00022989"/>
    </source>
</evidence>
<name>A0A8J7PQ03_9PROT</name>
<protein>
    <recommendedName>
        <fullName evidence="6 20">Ubiquinol-cytochrome c reductase iron-sulfur subunit</fullName>
        <ecNumber evidence="5 20">7.1.1.8</ecNumber>
    </recommendedName>
</protein>
<feature type="domain" description="Rieske" evidence="22">
    <location>
        <begin position="117"/>
        <end position="186"/>
    </location>
</feature>
<dbReference type="Pfam" id="PF10399">
    <property type="entry name" value="UCR_Fe-S_N"/>
    <property type="match status" value="1"/>
</dbReference>
<dbReference type="GO" id="GO:0008121">
    <property type="term" value="F:quinol-cytochrome-c reductase activity"/>
    <property type="evidence" value="ECO:0007669"/>
    <property type="project" value="UniProtKB-EC"/>
</dbReference>
<evidence type="ECO:0000313" key="24">
    <source>
        <dbReference type="Proteomes" id="UP000664414"/>
    </source>
</evidence>
<evidence type="ECO:0000256" key="2">
    <source>
        <dbReference type="ARBA" id="ARBA00004162"/>
    </source>
</evidence>
<evidence type="ECO:0000256" key="10">
    <source>
        <dbReference type="ARBA" id="ARBA00022714"/>
    </source>
</evidence>
<dbReference type="AlphaFoldDB" id="A0A8J7PQ03"/>
<dbReference type="FunFam" id="2.102.10.10:FF:000001">
    <property type="entry name" value="Cytochrome b-c1 complex subunit Rieske, mitochondrial"/>
    <property type="match status" value="1"/>
</dbReference>
<dbReference type="PANTHER" id="PTHR10134">
    <property type="entry name" value="CYTOCHROME B-C1 COMPLEX SUBUNIT RIESKE, MITOCHONDRIAL"/>
    <property type="match status" value="1"/>
</dbReference>
<evidence type="ECO:0000256" key="18">
    <source>
        <dbReference type="ARBA" id="ARBA00023157"/>
    </source>
</evidence>
<evidence type="ECO:0000256" key="16">
    <source>
        <dbReference type="ARBA" id="ARBA00023014"/>
    </source>
</evidence>
<keyword evidence="14 20" id="KW-1133">Transmembrane helix</keyword>
<keyword evidence="12" id="KW-1278">Translocase</keyword>
<reference evidence="23" key="1">
    <citation type="submission" date="2021-02" db="EMBL/GenBank/DDBJ databases">
        <title>Thiocyanate and organic carbon inputs drive convergent selection for specific autotrophic Afipia and Thiobacillus strains within complex microbiomes.</title>
        <authorList>
            <person name="Huddy R.J."/>
            <person name="Sachdeva R."/>
            <person name="Kadzinga F."/>
            <person name="Kantor R.S."/>
            <person name="Harrison S.T.L."/>
            <person name="Banfield J.F."/>
        </authorList>
    </citation>
    <scope>NUCLEOTIDE SEQUENCE</scope>
    <source>
        <strain evidence="23">SCN18_10_11_15_R4_P_38_20</strain>
    </source>
</reference>
<evidence type="ECO:0000256" key="4">
    <source>
        <dbReference type="ARBA" id="ARBA00011649"/>
    </source>
</evidence>
<dbReference type="InterPro" id="IPR005805">
    <property type="entry name" value="Rieske_Fe-S_prot_C"/>
</dbReference>
<organism evidence="23 24">
    <name type="scientific">Candidatus Paracaedimonas acanthamoebae</name>
    <dbReference type="NCBI Taxonomy" id="244581"/>
    <lineage>
        <taxon>Bacteria</taxon>
        <taxon>Pseudomonadati</taxon>
        <taxon>Pseudomonadota</taxon>
        <taxon>Alphaproteobacteria</taxon>
        <taxon>Holosporales</taxon>
        <taxon>Caedimonadaceae</taxon>
        <taxon>Candidatus Paracaedimonas</taxon>
    </lineage>
</organism>
<dbReference type="PROSITE" id="PS51296">
    <property type="entry name" value="RIESKE"/>
    <property type="match status" value="1"/>
</dbReference>
<evidence type="ECO:0000256" key="8">
    <source>
        <dbReference type="ARBA" id="ARBA00022475"/>
    </source>
</evidence>
<dbReference type="CDD" id="cd03470">
    <property type="entry name" value="Rieske_cytochrome_bc1"/>
    <property type="match status" value="1"/>
</dbReference>
<gene>
    <name evidence="23" type="primary">petA</name>
    <name evidence="23" type="ORF">J0H12_01025</name>
</gene>
<dbReference type="SUPFAM" id="SSF50022">
    <property type="entry name" value="ISP domain"/>
    <property type="match status" value="1"/>
</dbReference>
<keyword evidence="8" id="KW-1003">Cell membrane</keyword>
<dbReference type="EC" id="7.1.1.8" evidence="5 20"/>
<comment type="similarity">
    <text evidence="3">Belongs to the Rieske iron-sulfur protein family.</text>
</comment>
<keyword evidence="15" id="KW-0408">Iron</keyword>
<evidence type="ECO:0000256" key="9">
    <source>
        <dbReference type="ARBA" id="ARBA00022692"/>
    </source>
</evidence>
<dbReference type="PRINTS" id="PR00162">
    <property type="entry name" value="RIESKE"/>
</dbReference>
<evidence type="ECO:0000256" key="3">
    <source>
        <dbReference type="ARBA" id="ARBA00010651"/>
    </source>
</evidence>
<dbReference type="Pfam" id="PF00355">
    <property type="entry name" value="Rieske"/>
    <property type="match status" value="1"/>
</dbReference>
<evidence type="ECO:0000256" key="6">
    <source>
        <dbReference type="ARBA" id="ARBA00019816"/>
    </source>
</evidence>
<comment type="cofactor">
    <cofactor evidence="20">
        <name>[2Fe-2S] cluster</name>
        <dbReference type="ChEBI" id="CHEBI:190135"/>
    </cofactor>
    <text evidence="20">Binds 1 [2Fe-2S] cluster per subunit.</text>
</comment>
<evidence type="ECO:0000256" key="11">
    <source>
        <dbReference type="ARBA" id="ARBA00022723"/>
    </source>
</evidence>
<dbReference type="Gene3D" id="2.102.10.10">
    <property type="entry name" value="Rieske [2Fe-2S] iron-sulphur domain"/>
    <property type="match status" value="1"/>
</dbReference>
<dbReference type="NCBIfam" id="TIGR01416">
    <property type="entry name" value="Rieske_proteo"/>
    <property type="match status" value="1"/>
</dbReference>
<dbReference type="GO" id="GO:0051537">
    <property type="term" value="F:2 iron, 2 sulfur cluster binding"/>
    <property type="evidence" value="ECO:0007669"/>
    <property type="project" value="UniProtKB-KW"/>
</dbReference>
<comment type="subunit">
    <text evidence="4 21">The main subunits of complex b-c1 are: cytochrome b, cytochrome c1 and the Rieske protein.</text>
</comment>
<evidence type="ECO:0000256" key="21">
    <source>
        <dbReference type="RuleBase" id="RU004497"/>
    </source>
</evidence>
<evidence type="ECO:0000256" key="20">
    <source>
        <dbReference type="RuleBase" id="RU004494"/>
    </source>
</evidence>
<evidence type="ECO:0000256" key="7">
    <source>
        <dbReference type="ARBA" id="ARBA00022448"/>
    </source>
</evidence>
<dbReference type="InterPro" id="IPR014349">
    <property type="entry name" value="Rieske_Fe-S_prot"/>
</dbReference>
<dbReference type="InterPro" id="IPR019470">
    <property type="entry name" value="Ubiq_cytC_Rdtase_Fe-S_su_TAT"/>
</dbReference>
<comment type="caution">
    <text evidence="23">The sequence shown here is derived from an EMBL/GenBank/DDBJ whole genome shotgun (WGS) entry which is preliminary data.</text>
</comment>
<dbReference type="InterPro" id="IPR017941">
    <property type="entry name" value="Rieske_2Fe-2S"/>
</dbReference>
<feature type="transmembrane region" description="Helical" evidence="20">
    <location>
        <begin position="24"/>
        <end position="45"/>
    </location>
</feature>
<keyword evidence="7 20" id="KW-0813">Transport</keyword>
<proteinExistence type="inferred from homology"/>
<keyword evidence="16" id="KW-0411">Iron-sulfur</keyword>
<evidence type="ECO:0000256" key="15">
    <source>
        <dbReference type="ARBA" id="ARBA00023004"/>
    </source>
</evidence>
<accession>A0A8J7PQ03</accession>
<evidence type="ECO:0000256" key="13">
    <source>
        <dbReference type="ARBA" id="ARBA00022982"/>
    </source>
</evidence>
<dbReference type="GO" id="GO:0005886">
    <property type="term" value="C:plasma membrane"/>
    <property type="evidence" value="ECO:0007669"/>
    <property type="project" value="UniProtKB-SubCell"/>
</dbReference>
<dbReference type="GO" id="GO:0046872">
    <property type="term" value="F:metal ion binding"/>
    <property type="evidence" value="ECO:0007669"/>
    <property type="project" value="UniProtKB-KW"/>
</dbReference>
<keyword evidence="13 20" id="KW-0249">Electron transport</keyword>
<evidence type="ECO:0000256" key="1">
    <source>
        <dbReference type="ARBA" id="ARBA00002444"/>
    </source>
</evidence>
<dbReference type="Proteomes" id="UP000664414">
    <property type="component" value="Unassembled WGS sequence"/>
</dbReference>
<sequence>MQNDETLKIDQEQPELIHKSRRDFLILATSAVGVVGTSGFIWPFVKSMNPAADVLALASIELDLKPIQVGQAITVMWRGRPLFIRHRTAQEIQEAKNVNLADLVDPQSDDERFKQYPQWLVVVGVCTHLGCVPSGQKPSDNRGQYGGWYCPCHGSVYDISGRIRGGPAPRNLEVPPYTFLNETTLKVG</sequence>
<evidence type="ECO:0000256" key="12">
    <source>
        <dbReference type="ARBA" id="ARBA00022967"/>
    </source>
</evidence>
<evidence type="ECO:0000256" key="17">
    <source>
        <dbReference type="ARBA" id="ARBA00023136"/>
    </source>
</evidence>
<evidence type="ECO:0000259" key="22">
    <source>
        <dbReference type="PROSITE" id="PS51296"/>
    </source>
</evidence>
<dbReference type="EMBL" id="JAFKGL010000010">
    <property type="protein sequence ID" value="MBN9412497.1"/>
    <property type="molecule type" value="Genomic_DNA"/>
</dbReference>
<comment type="function">
    <text evidence="1">Component of the ubiquinol-cytochrome c reductase complex (complex III or cytochrome b-c1 complex), which is a respiratory chain that generates an electrochemical potential coupled to ATP synthesis.</text>
</comment>
<dbReference type="Gene3D" id="1.20.5.510">
    <property type="entry name" value="Single helix bin"/>
    <property type="match status" value="1"/>
</dbReference>